<gene>
    <name evidence="14" type="ORF">C5Y83_22930</name>
</gene>
<sequence length="354" mass="38238">MTNCRIANTTFWGILLASLGMSFATASAEENSLLSVSQLHMGTMVRIMADFDDAENFQKASNAAFDRIREIEQICSDYRNDSEVLILSAKSPTAKPIAVSDDLWYVLSEAKRIHQLSGGAFDVTVGPLTKEWRRFRRRNRLDEARIEEVRGAVGADNLKLLPDMQAVSLTTGDMRIDLGGIAKGYAIDAALKVLKEHGITRALVDAGGDVGASDAPRGELGWKVGIAGLNPKAPPILITHIANSAVATSGDAYQFLEHNGKRYSHVLDPRTGYGVAHRGTVTVFAENATLADAWASALSVLGPSKAGEVLADQKSVATWMEVLVDEKPTTWTSSNLGHWLSEHHASEPEEDSAP</sequence>
<dbReference type="EC" id="2.7.1.180" evidence="1 10"/>
<evidence type="ECO:0000256" key="6">
    <source>
        <dbReference type="ARBA" id="ARBA00022827"/>
    </source>
</evidence>
<dbReference type="EMBL" id="PUHY01000014">
    <property type="protein sequence ID" value="PQO30233.1"/>
    <property type="molecule type" value="Genomic_DNA"/>
</dbReference>
<keyword evidence="7 10" id="KW-0460">Magnesium</keyword>
<comment type="catalytic activity">
    <reaction evidence="9 10">
        <text>L-threonyl-[protein] + FAD = FMN-L-threonyl-[protein] + AMP + H(+)</text>
        <dbReference type="Rhea" id="RHEA:36847"/>
        <dbReference type="Rhea" id="RHEA-COMP:11060"/>
        <dbReference type="Rhea" id="RHEA-COMP:11061"/>
        <dbReference type="ChEBI" id="CHEBI:15378"/>
        <dbReference type="ChEBI" id="CHEBI:30013"/>
        <dbReference type="ChEBI" id="CHEBI:57692"/>
        <dbReference type="ChEBI" id="CHEBI:74257"/>
        <dbReference type="ChEBI" id="CHEBI:456215"/>
        <dbReference type="EC" id="2.7.1.180"/>
    </reaction>
</comment>
<organism evidence="14 15">
    <name type="scientific">Blastopirellula marina</name>
    <dbReference type="NCBI Taxonomy" id="124"/>
    <lineage>
        <taxon>Bacteria</taxon>
        <taxon>Pseudomonadati</taxon>
        <taxon>Planctomycetota</taxon>
        <taxon>Planctomycetia</taxon>
        <taxon>Pirellulales</taxon>
        <taxon>Pirellulaceae</taxon>
        <taxon>Blastopirellula</taxon>
    </lineage>
</organism>
<comment type="similarity">
    <text evidence="10">Belongs to the ApbE family.</text>
</comment>
<keyword evidence="5 10" id="KW-0479">Metal-binding</keyword>
<feature type="signal peptide" evidence="13">
    <location>
        <begin position="1"/>
        <end position="28"/>
    </location>
</feature>
<evidence type="ECO:0000256" key="12">
    <source>
        <dbReference type="SAM" id="MobiDB-lite"/>
    </source>
</evidence>
<evidence type="ECO:0000256" key="7">
    <source>
        <dbReference type="ARBA" id="ARBA00022842"/>
    </source>
</evidence>
<dbReference type="InterPro" id="IPR003374">
    <property type="entry name" value="ApbE-like_sf"/>
</dbReference>
<evidence type="ECO:0000256" key="5">
    <source>
        <dbReference type="ARBA" id="ARBA00022723"/>
    </source>
</evidence>
<evidence type="ECO:0000313" key="15">
    <source>
        <dbReference type="Proteomes" id="UP000238322"/>
    </source>
</evidence>
<dbReference type="PIRSF" id="PIRSF006268">
    <property type="entry name" value="ApbE"/>
    <property type="match status" value="1"/>
</dbReference>
<evidence type="ECO:0000256" key="3">
    <source>
        <dbReference type="ARBA" id="ARBA00022630"/>
    </source>
</evidence>
<reference evidence="14 15" key="1">
    <citation type="submission" date="2018-02" db="EMBL/GenBank/DDBJ databases">
        <title>Comparative genomes isolates from brazilian mangrove.</title>
        <authorList>
            <person name="Araujo J.E."/>
            <person name="Taketani R.G."/>
            <person name="Silva M.C.P."/>
            <person name="Loureco M.V."/>
            <person name="Andreote F.D."/>
        </authorList>
    </citation>
    <scope>NUCLEOTIDE SEQUENCE [LARGE SCALE GENOMIC DNA]</scope>
    <source>
        <strain evidence="14 15">Hex-1 MGV</strain>
    </source>
</reference>
<feature type="region of interest" description="Disordered" evidence="12">
    <location>
        <begin position="334"/>
        <end position="354"/>
    </location>
</feature>
<name>A0A2S8FDI5_9BACT</name>
<evidence type="ECO:0000256" key="4">
    <source>
        <dbReference type="ARBA" id="ARBA00022679"/>
    </source>
</evidence>
<dbReference type="RefSeq" id="WP_105332138.1">
    <property type="nucleotide sequence ID" value="NZ_PUHY01000014.1"/>
</dbReference>
<dbReference type="Gene3D" id="3.10.520.10">
    <property type="entry name" value="ApbE-like domains"/>
    <property type="match status" value="1"/>
</dbReference>
<comment type="caution">
    <text evidence="14">The sequence shown here is derived from an EMBL/GenBank/DDBJ whole genome shotgun (WGS) entry which is preliminary data.</text>
</comment>
<feature type="binding site" evidence="11">
    <location>
        <position position="296"/>
    </location>
    <ligand>
        <name>Mg(2+)</name>
        <dbReference type="ChEBI" id="CHEBI:18420"/>
    </ligand>
</feature>
<evidence type="ECO:0000256" key="8">
    <source>
        <dbReference type="ARBA" id="ARBA00031306"/>
    </source>
</evidence>
<evidence type="ECO:0000256" key="2">
    <source>
        <dbReference type="ARBA" id="ARBA00016337"/>
    </source>
</evidence>
<feature type="binding site" evidence="11">
    <location>
        <position position="292"/>
    </location>
    <ligand>
        <name>Mg(2+)</name>
        <dbReference type="ChEBI" id="CHEBI:18420"/>
    </ligand>
</feature>
<evidence type="ECO:0000256" key="1">
    <source>
        <dbReference type="ARBA" id="ARBA00011955"/>
    </source>
</evidence>
<keyword evidence="13" id="KW-0732">Signal</keyword>
<proteinExistence type="inferred from homology"/>
<accession>A0A2S8FDI5</accession>
<dbReference type="AlphaFoldDB" id="A0A2S8FDI5"/>
<comment type="cofactor">
    <cofactor evidence="11">
        <name>Mg(2+)</name>
        <dbReference type="ChEBI" id="CHEBI:18420"/>
    </cofactor>
    <cofactor evidence="11">
        <name>Mn(2+)</name>
        <dbReference type="ChEBI" id="CHEBI:29035"/>
    </cofactor>
    <text evidence="11">Magnesium. Can also use manganese.</text>
</comment>
<feature type="chain" id="PRO_5039951014" description="FAD:protein FMN transferase" evidence="13">
    <location>
        <begin position="29"/>
        <end position="354"/>
    </location>
</feature>
<dbReference type="Pfam" id="PF02424">
    <property type="entry name" value="ApbE"/>
    <property type="match status" value="1"/>
</dbReference>
<dbReference type="GO" id="GO:0046872">
    <property type="term" value="F:metal ion binding"/>
    <property type="evidence" value="ECO:0007669"/>
    <property type="project" value="UniProtKB-UniRule"/>
</dbReference>
<protein>
    <recommendedName>
        <fullName evidence="2 10">FAD:protein FMN transferase</fullName>
        <ecNumber evidence="1 10">2.7.1.180</ecNumber>
    </recommendedName>
    <alternativeName>
        <fullName evidence="8 10">Flavin transferase</fullName>
    </alternativeName>
</protein>
<evidence type="ECO:0000313" key="14">
    <source>
        <dbReference type="EMBL" id="PQO30233.1"/>
    </source>
</evidence>
<keyword evidence="4 10" id="KW-0808">Transferase</keyword>
<dbReference type="SUPFAM" id="SSF143631">
    <property type="entry name" value="ApbE-like"/>
    <property type="match status" value="1"/>
</dbReference>
<dbReference type="PANTHER" id="PTHR30040:SF2">
    <property type="entry name" value="FAD:PROTEIN FMN TRANSFERASE"/>
    <property type="match status" value="1"/>
</dbReference>
<evidence type="ECO:0000256" key="11">
    <source>
        <dbReference type="PIRSR" id="PIRSR006268-2"/>
    </source>
</evidence>
<dbReference type="OrthoDB" id="9778595at2"/>
<evidence type="ECO:0000256" key="10">
    <source>
        <dbReference type="PIRNR" id="PIRNR006268"/>
    </source>
</evidence>
<dbReference type="GO" id="GO:0016740">
    <property type="term" value="F:transferase activity"/>
    <property type="evidence" value="ECO:0007669"/>
    <property type="project" value="UniProtKB-UniRule"/>
</dbReference>
<keyword evidence="3 10" id="KW-0285">Flavoprotein</keyword>
<evidence type="ECO:0000256" key="9">
    <source>
        <dbReference type="ARBA" id="ARBA00048540"/>
    </source>
</evidence>
<dbReference type="PANTHER" id="PTHR30040">
    <property type="entry name" value="THIAMINE BIOSYNTHESIS LIPOPROTEIN APBE"/>
    <property type="match status" value="1"/>
</dbReference>
<evidence type="ECO:0000256" key="13">
    <source>
        <dbReference type="SAM" id="SignalP"/>
    </source>
</evidence>
<feature type="binding site" evidence="11">
    <location>
        <position position="180"/>
    </location>
    <ligand>
        <name>Mg(2+)</name>
        <dbReference type="ChEBI" id="CHEBI:18420"/>
    </ligand>
</feature>
<dbReference type="InterPro" id="IPR024932">
    <property type="entry name" value="ApbE"/>
</dbReference>
<keyword evidence="6 10" id="KW-0274">FAD</keyword>
<dbReference type="Proteomes" id="UP000238322">
    <property type="component" value="Unassembled WGS sequence"/>
</dbReference>